<dbReference type="PANTHER" id="PTHR22968:SF24">
    <property type="entry name" value="SERINE_THREONINE-PROTEIN KINASE"/>
    <property type="match status" value="1"/>
</dbReference>
<evidence type="ECO:0000259" key="6">
    <source>
        <dbReference type="PROSITE" id="PS50011"/>
    </source>
</evidence>
<gene>
    <name evidence="7" type="ORF">Mgra_00007310</name>
</gene>
<dbReference type="FunFam" id="1.10.510.10:FF:001159">
    <property type="entry name" value="Protein kinase D4"/>
    <property type="match status" value="1"/>
</dbReference>
<feature type="domain" description="Protein kinase" evidence="6">
    <location>
        <begin position="294"/>
        <end position="550"/>
    </location>
</feature>
<feature type="transmembrane region" description="Helical" evidence="5">
    <location>
        <begin position="697"/>
        <end position="719"/>
    </location>
</feature>
<dbReference type="Proteomes" id="UP000605970">
    <property type="component" value="Unassembled WGS sequence"/>
</dbReference>
<dbReference type="SMART" id="SM00220">
    <property type="entry name" value="S_TKc"/>
    <property type="match status" value="1"/>
</dbReference>
<evidence type="ECO:0000256" key="3">
    <source>
        <dbReference type="PROSITE-ProRule" id="PRU10141"/>
    </source>
</evidence>
<dbReference type="OrthoDB" id="10252171at2759"/>
<dbReference type="GO" id="GO:0035556">
    <property type="term" value="P:intracellular signal transduction"/>
    <property type="evidence" value="ECO:0007669"/>
    <property type="project" value="TreeGrafter"/>
</dbReference>
<reference evidence="7" key="1">
    <citation type="journal article" date="2020" name="Ecol. Evol.">
        <title>Genome structure and content of the rice root-knot nematode (Meloidogyne graminicola).</title>
        <authorList>
            <person name="Phan N.T."/>
            <person name="Danchin E.G.J."/>
            <person name="Klopp C."/>
            <person name="Perfus-Barbeoch L."/>
            <person name="Kozlowski D.K."/>
            <person name="Koutsovoulos G.D."/>
            <person name="Lopez-Roques C."/>
            <person name="Bouchez O."/>
            <person name="Zahm M."/>
            <person name="Besnard G."/>
            <person name="Bellafiore S."/>
        </authorList>
    </citation>
    <scope>NUCLEOTIDE SEQUENCE</scope>
    <source>
        <strain evidence="7">VN-18</strain>
    </source>
</reference>
<evidence type="ECO:0000313" key="8">
    <source>
        <dbReference type="Proteomes" id="UP000605970"/>
    </source>
</evidence>
<feature type="transmembrane region" description="Helical" evidence="5">
    <location>
        <begin position="663"/>
        <end position="685"/>
    </location>
</feature>
<dbReference type="Gene3D" id="1.10.510.10">
    <property type="entry name" value="Transferase(Phosphotransferase) domain 1"/>
    <property type="match status" value="1"/>
</dbReference>
<dbReference type="InterPro" id="IPR008271">
    <property type="entry name" value="Ser/Thr_kinase_AS"/>
</dbReference>
<dbReference type="GO" id="GO:0005524">
    <property type="term" value="F:ATP binding"/>
    <property type="evidence" value="ECO:0007669"/>
    <property type="project" value="UniProtKB-UniRule"/>
</dbReference>
<dbReference type="GO" id="GO:0007200">
    <property type="term" value="P:phospholipase C-activating G protein-coupled receptor signaling pathway"/>
    <property type="evidence" value="ECO:0007669"/>
    <property type="project" value="TreeGrafter"/>
</dbReference>
<keyword evidence="7" id="KW-0418">Kinase</keyword>
<dbReference type="EMBL" id="JABEBT010000079">
    <property type="protein sequence ID" value="KAF7633330.1"/>
    <property type="molecule type" value="Genomic_DNA"/>
</dbReference>
<dbReference type="InterPro" id="IPR011009">
    <property type="entry name" value="Kinase-like_dom_sf"/>
</dbReference>
<feature type="region of interest" description="Disordered" evidence="4">
    <location>
        <begin position="41"/>
        <end position="73"/>
    </location>
</feature>
<proteinExistence type="predicted"/>
<dbReference type="Pfam" id="PF00069">
    <property type="entry name" value="Pkinase"/>
    <property type="match status" value="1"/>
</dbReference>
<feature type="compositionally biased region" description="Low complexity" evidence="4">
    <location>
        <begin position="177"/>
        <end position="200"/>
    </location>
</feature>
<sequence>MAIKSTTISSSNESHPNRFFSCKGYGRMPSIISGESNITACTSSSSSSSINSSEEIYSSQEMKKKKKSSSSSSSALHLLPKGFLSPNPSTLLSAAFSALTPCHNKHKNRQHLSSLICCPPNNLNKTLSAKSNEINNEENIKKEGRGLIKKFGKKLKINLNGKIINNNNNKETNCINKAGTPHSSFSEDSTTTTSSTFSSTSEKKFSPEKQLKKAIINASQWAQAIKQALMPVTPQTSGTTNNSTFKDKEQTKNDQKLIQKQQNKLNTNNNEISNIGHLGVQIQSEQEFSLLYQIFADEILGSGQFGTVYGGIQRKTGKHVAVKLIDKLKFPSNKEAALRTEVEILQKVKHHSVVEFQQMLETPDRIFVVMEKLKGDMLEMILSSEKGRLSERITQFLVHQILIALQYLHSQNIVHCDLKPENILLTSDSDFPQVKLCDFGFARIIGERSFRRSVVGTPAYLAPEVLRNKGFNRSLDMWSVGVIVYVSLSGTFPFNEDEDINDQIQNAEFMYPPNPWKDVSSEAIEFISSLLQVKMSKRLTVSKSLAHIWLQSYQLWSDLRLLEKEVGERFVTHPSDDQLCVSERISGLKIRYIKTLIFLLFSRMRLFHSRNKKDQSIQNIHFLLKNKNKKMTKYVPWYYKRSPPIFCGICIPVYLGVWPARKFVVIIGFLLFLIGILLLLGLLLTCIAVECSYIAGALLPFAIILIIAGLLILHCGWAAHLLDREGRGVPFDEQTKTTITTTKRQKRGGPPKKEEELVFEEIEGKEPPPEIKQGYWQFDEKEAWQNVANPYPINYTLKPVIERQPYCEKLILH</sequence>
<evidence type="ECO:0000256" key="4">
    <source>
        <dbReference type="SAM" id="MobiDB-lite"/>
    </source>
</evidence>
<keyword evidence="7" id="KW-0808">Transferase</keyword>
<dbReference type="InterPro" id="IPR017441">
    <property type="entry name" value="Protein_kinase_ATP_BS"/>
</dbReference>
<evidence type="ECO:0000256" key="5">
    <source>
        <dbReference type="SAM" id="Phobius"/>
    </source>
</evidence>
<feature type="binding site" evidence="3">
    <location>
        <position position="323"/>
    </location>
    <ligand>
        <name>ATP</name>
        <dbReference type="ChEBI" id="CHEBI:30616"/>
    </ligand>
</feature>
<comment type="caution">
    <text evidence="7">The sequence shown here is derived from an EMBL/GenBank/DDBJ whole genome shotgun (WGS) entry which is preliminary data.</text>
</comment>
<dbReference type="GO" id="GO:0008270">
    <property type="term" value="F:zinc ion binding"/>
    <property type="evidence" value="ECO:0007669"/>
    <property type="project" value="UniProtKB-KW"/>
</dbReference>
<name>A0A8S9ZJ82_9BILA</name>
<accession>A0A8S9ZJ82</accession>
<dbReference type="CDD" id="cd14082">
    <property type="entry name" value="STKc_PKD"/>
    <property type="match status" value="1"/>
</dbReference>
<keyword evidence="5" id="KW-0472">Membrane</keyword>
<protein>
    <submittedName>
        <fullName evidence="7">Protein kinase domain-containing protein</fullName>
    </submittedName>
</protein>
<feature type="compositionally biased region" description="Low complexity" evidence="4">
    <location>
        <begin position="43"/>
        <end position="59"/>
    </location>
</feature>
<dbReference type="SUPFAM" id="SSF56112">
    <property type="entry name" value="Protein kinase-like (PK-like)"/>
    <property type="match status" value="1"/>
</dbReference>
<dbReference type="PROSITE" id="PS00107">
    <property type="entry name" value="PROTEIN_KINASE_ATP"/>
    <property type="match status" value="1"/>
</dbReference>
<keyword evidence="1 3" id="KW-0547">Nucleotide-binding</keyword>
<keyword evidence="2 3" id="KW-0067">ATP-binding</keyword>
<dbReference type="InterPro" id="IPR000719">
    <property type="entry name" value="Prot_kinase_dom"/>
</dbReference>
<keyword evidence="8" id="KW-1185">Reference proteome</keyword>
<evidence type="ECO:0000256" key="1">
    <source>
        <dbReference type="ARBA" id="ARBA00022741"/>
    </source>
</evidence>
<feature type="region of interest" description="Disordered" evidence="4">
    <location>
        <begin position="177"/>
        <end position="201"/>
    </location>
</feature>
<organism evidence="7 8">
    <name type="scientific">Meloidogyne graminicola</name>
    <dbReference type="NCBI Taxonomy" id="189291"/>
    <lineage>
        <taxon>Eukaryota</taxon>
        <taxon>Metazoa</taxon>
        <taxon>Ecdysozoa</taxon>
        <taxon>Nematoda</taxon>
        <taxon>Chromadorea</taxon>
        <taxon>Rhabditida</taxon>
        <taxon>Tylenchina</taxon>
        <taxon>Tylenchomorpha</taxon>
        <taxon>Tylenchoidea</taxon>
        <taxon>Meloidogynidae</taxon>
        <taxon>Meloidogyninae</taxon>
        <taxon>Meloidogyne</taxon>
    </lineage>
</organism>
<evidence type="ECO:0000256" key="2">
    <source>
        <dbReference type="ARBA" id="ARBA00022840"/>
    </source>
</evidence>
<dbReference type="PROSITE" id="PS50011">
    <property type="entry name" value="PROTEIN_KINASE_DOM"/>
    <property type="match status" value="1"/>
</dbReference>
<dbReference type="PROSITE" id="PS00108">
    <property type="entry name" value="PROTEIN_KINASE_ST"/>
    <property type="match status" value="1"/>
</dbReference>
<keyword evidence="5" id="KW-1133">Transmembrane helix</keyword>
<keyword evidence="5" id="KW-0812">Transmembrane</keyword>
<dbReference type="GO" id="GO:0005829">
    <property type="term" value="C:cytosol"/>
    <property type="evidence" value="ECO:0007669"/>
    <property type="project" value="TreeGrafter"/>
</dbReference>
<dbReference type="PANTHER" id="PTHR22968">
    <property type="entry name" value="PROTEIN KINASE C, MU"/>
    <property type="match status" value="1"/>
</dbReference>
<evidence type="ECO:0000313" key="7">
    <source>
        <dbReference type="EMBL" id="KAF7633330.1"/>
    </source>
</evidence>
<dbReference type="GO" id="GO:0004674">
    <property type="term" value="F:protein serine/threonine kinase activity"/>
    <property type="evidence" value="ECO:0007669"/>
    <property type="project" value="UniProtKB-KW"/>
</dbReference>
<dbReference type="AlphaFoldDB" id="A0A8S9ZJ82"/>